<feature type="chain" id="PRO_5045985320" evidence="6">
    <location>
        <begin position="27"/>
        <end position="264"/>
    </location>
</feature>
<dbReference type="Gene3D" id="3.30.40.10">
    <property type="entry name" value="Zinc/RING finger domain, C3HC4 (zinc finger)"/>
    <property type="match status" value="1"/>
</dbReference>
<evidence type="ECO:0000256" key="5">
    <source>
        <dbReference type="SAM" id="MobiDB-lite"/>
    </source>
</evidence>
<dbReference type="SUPFAM" id="SSF57850">
    <property type="entry name" value="RING/U-box"/>
    <property type="match status" value="1"/>
</dbReference>
<gene>
    <name evidence="9" type="primary">LOC136994555</name>
</gene>
<dbReference type="RefSeq" id="XP_067169175.1">
    <property type="nucleotide sequence ID" value="XM_067313074.1"/>
</dbReference>
<evidence type="ECO:0000256" key="6">
    <source>
        <dbReference type="SAM" id="SignalP"/>
    </source>
</evidence>
<dbReference type="InterPro" id="IPR051826">
    <property type="entry name" value="E3_ubiquitin-ligase_domain"/>
</dbReference>
<organism evidence="8 9">
    <name type="scientific">Apteryx mantelli</name>
    <name type="common">North Island brown kiwi</name>
    <dbReference type="NCBI Taxonomy" id="2696672"/>
    <lineage>
        <taxon>Eukaryota</taxon>
        <taxon>Metazoa</taxon>
        <taxon>Chordata</taxon>
        <taxon>Craniata</taxon>
        <taxon>Vertebrata</taxon>
        <taxon>Euteleostomi</taxon>
        <taxon>Archelosauria</taxon>
        <taxon>Archosauria</taxon>
        <taxon>Dinosauria</taxon>
        <taxon>Saurischia</taxon>
        <taxon>Theropoda</taxon>
        <taxon>Coelurosauria</taxon>
        <taxon>Aves</taxon>
        <taxon>Palaeognathae</taxon>
        <taxon>Apterygiformes</taxon>
        <taxon>Apterygidae</taxon>
        <taxon>Apteryx</taxon>
    </lineage>
</organism>
<name>A0ABM4FW67_9AVES</name>
<feature type="signal peptide" evidence="6">
    <location>
        <begin position="1"/>
        <end position="26"/>
    </location>
</feature>
<protein>
    <submittedName>
        <fullName evidence="9">E3 ubiquitin-protein ligase ZNRF2-like</fullName>
    </submittedName>
</protein>
<dbReference type="SMART" id="SM00184">
    <property type="entry name" value="RING"/>
    <property type="match status" value="1"/>
</dbReference>
<evidence type="ECO:0000259" key="7">
    <source>
        <dbReference type="PROSITE" id="PS50089"/>
    </source>
</evidence>
<feature type="region of interest" description="Disordered" evidence="5">
    <location>
        <begin position="73"/>
        <end position="115"/>
    </location>
</feature>
<evidence type="ECO:0000313" key="8">
    <source>
        <dbReference type="Proteomes" id="UP001652627"/>
    </source>
</evidence>
<feature type="compositionally biased region" description="Low complexity" evidence="5">
    <location>
        <begin position="102"/>
        <end position="115"/>
    </location>
</feature>
<dbReference type="PROSITE" id="PS50089">
    <property type="entry name" value="ZF_RING_2"/>
    <property type="match status" value="1"/>
</dbReference>
<evidence type="ECO:0000256" key="2">
    <source>
        <dbReference type="ARBA" id="ARBA00022771"/>
    </source>
</evidence>
<evidence type="ECO:0000313" key="9">
    <source>
        <dbReference type="RefSeq" id="XP_067169175.1"/>
    </source>
</evidence>
<keyword evidence="6" id="KW-0732">Signal</keyword>
<evidence type="ECO:0000256" key="1">
    <source>
        <dbReference type="ARBA" id="ARBA00022723"/>
    </source>
</evidence>
<dbReference type="PANTHER" id="PTHR22765">
    <property type="entry name" value="RING FINGER AND PROTEASE ASSOCIATED DOMAIN-CONTAINING"/>
    <property type="match status" value="1"/>
</dbReference>
<keyword evidence="8" id="KW-1185">Reference proteome</keyword>
<feature type="compositionally biased region" description="Low complexity" evidence="5">
    <location>
        <begin position="30"/>
        <end position="49"/>
    </location>
</feature>
<reference evidence="9" key="1">
    <citation type="submission" date="2025-08" db="UniProtKB">
        <authorList>
            <consortium name="RefSeq"/>
        </authorList>
    </citation>
    <scope>IDENTIFICATION</scope>
    <source>
        <tissue evidence="9">Blood</tissue>
    </source>
</reference>
<dbReference type="Pfam" id="PF17123">
    <property type="entry name" value="zf-RING_11"/>
    <property type="match status" value="1"/>
</dbReference>
<feature type="region of interest" description="Disordered" evidence="5">
    <location>
        <begin position="28"/>
        <end position="49"/>
    </location>
</feature>
<evidence type="ECO:0000256" key="3">
    <source>
        <dbReference type="ARBA" id="ARBA00022833"/>
    </source>
</evidence>
<sequence>MRHPLLSPFRAVAALLCLQQEGGTNGTGPGSLALAAPPGPPRLAGEGPALGSAAAASSALTCWRRGASANLQGLGDPTLEQGPAGTFAAGADARPRRKSHGLSKALPPSSSKGAPGSSCHHASGCLMLLLDHLYHSLILPACKVTSVLAAVTTNIHLAARCLKRYQRWRWSKERQLLTSALGGDTGYAECAICLGTFEQGEALKVLSCSHAYHGKCIDLWHRAQPRGKTCPLCLRRVTAVVLIPLRHAPRIRQEEEGGHEGKQE</sequence>
<keyword evidence="3" id="KW-0862">Zinc</keyword>
<keyword evidence="1" id="KW-0479">Metal-binding</keyword>
<proteinExistence type="predicted"/>
<dbReference type="InterPro" id="IPR001841">
    <property type="entry name" value="Znf_RING"/>
</dbReference>
<accession>A0ABM4FW67</accession>
<dbReference type="InterPro" id="IPR013083">
    <property type="entry name" value="Znf_RING/FYVE/PHD"/>
</dbReference>
<keyword evidence="2 4" id="KW-0863">Zinc-finger</keyword>
<evidence type="ECO:0000256" key="4">
    <source>
        <dbReference type="PROSITE-ProRule" id="PRU00175"/>
    </source>
</evidence>
<feature type="domain" description="RING-type" evidence="7">
    <location>
        <begin position="190"/>
        <end position="233"/>
    </location>
</feature>
<dbReference type="PANTHER" id="PTHR22765:SF434">
    <property type="entry name" value="GB|AAD18119.1-RELATED"/>
    <property type="match status" value="1"/>
</dbReference>
<dbReference type="Proteomes" id="UP001652627">
    <property type="component" value="Chromosome 30"/>
</dbReference>
<dbReference type="GeneID" id="136994555"/>